<organism evidence="2 3">
    <name type="scientific">Alligator mississippiensis</name>
    <name type="common">American alligator</name>
    <dbReference type="NCBI Taxonomy" id="8496"/>
    <lineage>
        <taxon>Eukaryota</taxon>
        <taxon>Metazoa</taxon>
        <taxon>Chordata</taxon>
        <taxon>Craniata</taxon>
        <taxon>Vertebrata</taxon>
        <taxon>Euteleostomi</taxon>
        <taxon>Archelosauria</taxon>
        <taxon>Archosauria</taxon>
        <taxon>Crocodylia</taxon>
        <taxon>Alligatoridae</taxon>
        <taxon>Alligatorinae</taxon>
        <taxon>Alligator</taxon>
    </lineage>
</organism>
<dbReference type="EMBL" id="AKHW03004724">
    <property type="protein sequence ID" value="KYO28998.1"/>
    <property type="molecule type" value="Genomic_DNA"/>
</dbReference>
<accession>A0A151MX22</accession>
<evidence type="ECO:0000313" key="3">
    <source>
        <dbReference type="Proteomes" id="UP000050525"/>
    </source>
</evidence>
<dbReference type="InterPro" id="IPR056199">
    <property type="entry name" value="SPEF2_C"/>
</dbReference>
<dbReference type="GO" id="GO:0002177">
    <property type="term" value="C:manchette"/>
    <property type="evidence" value="ECO:0007669"/>
    <property type="project" value="TreeGrafter"/>
</dbReference>
<dbReference type="GO" id="GO:0097225">
    <property type="term" value="C:sperm midpiece"/>
    <property type="evidence" value="ECO:0007669"/>
    <property type="project" value="TreeGrafter"/>
</dbReference>
<comment type="caution">
    <text evidence="2">The sequence shown here is derived from an EMBL/GenBank/DDBJ whole genome shotgun (WGS) entry which is preliminary data.</text>
</comment>
<protein>
    <submittedName>
        <fullName evidence="2">Sperm flagellar protein 2 isoform C</fullName>
    </submittedName>
</protein>
<dbReference type="Pfam" id="PF24082">
    <property type="entry name" value="SPEF2_C"/>
    <property type="match status" value="1"/>
</dbReference>
<evidence type="ECO:0000259" key="1">
    <source>
        <dbReference type="Pfam" id="PF24082"/>
    </source>
</evidence>
<keyword evidence="2" id="KW-0969">Cilium</keyword>
<gene>
    <name evidence="2" type="primary">SPEF2</name>
    <name evidence="2" type="ORF">Y1Q_0009816</name>
</gene>
<keyword evidence="3" id="KW-1185">Reference proteome</keyword>
<keyword evidence="2" id="KW-0966">Cell projection</keyword>
<dbReference type="InterPro" id="IPR052634">
    <property type="entry name" value="Sperm_flagellar-bone_growth"/>
</dbReference>
<evidence type="ECO:0000313" key="2">
    <source>
        <dbReference type="EMBL" id="KYO28998.1"/>
    </source>
</evidence>
<dbReference type="GO" id="GO:0007288">
    <property type="term" value="P:sperm axoneme assembly"/>
    <property type="evidence" value="ECO:0007669"/>
    <property type="project" value="TreeGrafter"/>
</dbReference>
<proteinExistence type="predicted"/>
<name>A0A151MX22_ALLMI</name>
<dbReference type="Proteomes" id="UP000050525">
    <property type="component" value="Unassembled WGS sequence"/>
</dbReference>
<feature type="domain" description="SPEF2 C-terminal" evidence="1">
    <location>
        <begin position="12"/>
        <end position="90"/>
    </location>
</feature>
<reference evidence="2 3" key="1">
    <citation type="journal article" date="2012" name="Genome Biol.">
        <title>Sequencing three crocodilian genomes to illuminate the evolution of archosaurs and amniotes.</title>
        <authorList>
            <person name="St John J.A."/>
            <person name="Braun E.L."/>
            <person name="Isberg S.R."/>
            <person name="Miles L.G."/>
            <person name="Chong A.Y."/>
            <person name="Gongora J."/>
            <person name="Dalzell P."/>
            <person name="Moran C."/>
            <person name="Bed'hom B."/>
            <person name="Abzhanov A."/>
            <person name="Burgess S.C."/>
            <person name="Cooksey A.M."/>
            <person name="Castoe T.A."/>
            <person name="Crawford N.G."/>
            <person name="Densmore L.D."/>
            <person name="Drew J.C."/>
            <person name="Edwards S.V."/>
            <person name="Faircloth B.C."/>
            <person name="Fujita M.K."/>
            <person name="Greenwold M.J."/>
            <person name="Hoffmann F.G."/>
            <person name="Howard J.M."/>
            <person name="Iguchi T."/>
            <person name="Janes D.E."/>
            <person name="Khan S.Y."/>
            <person name="Kohno S."/>
            <person name="de Koning A.J."/>
            <person name="Lance S.L."/>
            <person name="McCarthy F.M."/>
            <person name="McCormack J.E."/>
            <person name="Merchant M.E."/>
            <person name="Peterson D.G."/>
            <person name="Pollock D.D."/>
            <person name="Pourmand N."/>
            <person name="Raney B.J."/>
            <person name="Roessler K.A."/>
            <person name="Sanford J.R."/>
            <person name="Sawyer R.H."/>
            <person name="Schmidt C.J."/>
            <person name="Triplett E.W."/>
            <person name="Tuberville T.D."/>
            <person name="Venegas-Anaya M."/>
            <person name="Howard J.T."/>
            <person name="Jarvis E.D."/>
            <person name="Guillette L.J.Jr."/>
            <person name="Glenn T.C."/>
            <person name="Green R.E."/>
            <person name="Ray D.A."/>
        </authorList>
    </citation>
    <scope>NUCLEOTIDE SEQUENCE [LARGE SCALE GENOMIC DNA]</scope>
    <source>
        <strain evidence="2">KSC_2009_1</strain>
    </source>
</reference>
<dbReference type="PANTHER" id="PTHR14919">
    <property type="entry name" value="KPL2-RELATED"/>
    <property type="match status" value="1"/>
</dbReference>
<dbReference type="AlphaFoldDB" id="A0A151MX22"/>
<dbReference type="PANTHER" id="PTHR14919:SF0">
    <property type="entry name" value="SPERM FLAGELLAR PROTEIN 2"/>
    <property type="match status" value="1"/>
</dbReference>
<sequence length="230" mass="26218">MCGGEKSRPGPVGLWFKGSEDLKIPESPTEPLPFNRLEHLITFFFTLFADDRMDPPQLDYIKMLLYFASHPDAVEGVYRALSIATGTYIHRKKEISSPCMSVSNIDKQMNGGPSGEEGELPNYTDEGRISMATLLRVFQHEGSKDEDNNRFSDLQKESSYNKNFIKIFKELGSEDLKPIPITLLLKHPFIQDLIKTYQEYTLPNFKLILQRAEQMQSTDGETTTSKDIKI</sequence>
<keyword evidence="2" id="KW-0282">Flagellum</keyword>